<accession>A0ABP1RGU3</accession>
<comment type="caution">
    <text evidence="1">The sequence shown here is derived from an EMBL/GenBank/DDBJ whole genome shotgun (WGS) entry which is preliminary data.</text>
</comment>
<evidence type="ECO:0000313" key="1">
    <source>
        <dbReference type="EMBL" id="CAL8127898.1"/>
    </source>
</evidence>
<dbReference type="EMBL" id="CAXLJM020000072">
    <property type="protein sequence ID" value="CAL8127898.1"/>
    <property type="molecule type" value="Genomic_DNA"/>
</dbReference>
<name>A0ABP1RGU3_9HEXA</name>
<organism evidence="1 2">
    <name type="scientific">Orchesella dallaii</name>
    <dbReference type="NCBI Taxonomy" id="48710"/>
    <lineage>
        <taxon>Eukaryota</taxon>
        <taxon>Metazoa</taxon>
        <taxon>Ecdysozoa</taxon>
        <taxon>Arthropoda</taxon>
        <taxon>Hexapoda</taxon>
        <taxon>Collembola</taxon>
        <taxon>Entomobryomorpha</taxon>
        <taxon>Entomobryoidea</taxon>
        <taxon>Orchesellidae</taxon>
        <taxon>Orchesellinae</taxon>
        <taxon>Orchesella</taxon>
    </lineage>
</organism>
<reference evidence="1 2" key="1">
    <citation type="submission" date="2024-08" db="EMBL/GenBank/DDBJ databases">
        <authorList>
            <person name="Cucini C."/>
            <person name="Frati F."/>
        </authorList>
    </citation>
    <scope>NUCLEOTIDE SEQUENCE [LARGE SCALE GENOMIC DNA]</scope>
</reference>
<keyword evidence="2" id="KW-1185">Reference proteome</keyword>
<protein>
    <submittedName>
        <fullName evidence="1">Uncharacterized protein</fullName>
    </submittedName>
</protein>
<dbReference type="Proteomes" id="UP001642540">
    <property type="component" value="Unassembled WGS sequence"/>
</dbReference>
<proteinExistence type="predicted"/>
<evidence type="ECO:0000313" key="2">
    <source>
        <dbReference type="Proteomes" id="UP001642540"/>
    </source>
</evidence>
<gene>
    <name evidence="1" type="ORF">ODALV1_LOCUS22004</name>
</gene>
<sequence length="132" mass="14958">MDLQQEKLVEWFKKHFYSLKTYYDHDDARGTHVASTLMQASAKELLESQLLDESLKPCLIAAKDAVTSMNSAIMVLPKKPIPSDEYKIMKCLPITWSVESFSDAGNEDLLEILNTSNQFNSNKLAEQATNKE</sequence>